<reference evidence="1" key="1">
    <citation type="submission" date="2018-10" db="EMBL/GenBank/DDBJ databases">
        <title>Hidden diversity of soil giant viruses.</title>
        <authorList>
            <person name="Schulz F."/>
            <person name="Alteio L."/>
            <person name="Goudeau D."/>
            <person name="Ryan E.M."/>
            <person name="Malmstrom R.R."/>
            <person name="Blanchard J."/>
            <person name="Woyke T."/>
        </authorList>
    </citation>
    <scope>NUCLEOTIDE SEQUENCE</scope>
    <source>
        <strain evidence="1">HOV1</strain>
    </source>
</reference>
<gene>
    <name evidence="1" type="ORF">Homavirus3_14</name>
</gene>
<name>A0A3G5A475_9VIRU</name>
<dbReference type="EMBL" id="MK072334">
    <property type="protein sequence ID" value="AYV82036.1"/>
    <property type="molecule type" value="Genomic_DNA"/>
</dbReference>
<protein>
    <submittedName>
        <fullName evidence="1">Uncharacterized protein</fullName>
    </submittedName>
</protein>
<organism evidence="1">
    <name type="scientific">Homavirus sp</name>
    <dbReference type="NCBI Taxonomy" id="2487769"/>
    <lineage>
        <taxon>Viruses</taxon>
        <taxon>Varidnaviria</taxon>
        <taxon>Bamfordvirae</taxon>
        <taxon>Nucleocytoviricota</taxon>
        <taxon>Megaviricetes</taxon>
        <taxon>Imitervirales</taxon>
        <taxon>Mimiviridae</taxon>
        <taxon>Klosneuvirinae</taxon>
    </lineage>
</organism>
<evidence type="ECO:0000313" key="1">
    <source>
        <dbReference type="EMBL" id="AYV82036.1"/>
    </source>
</evidence>
<sequence length="100" mass="11743">MNEHPLYGLQCSYWLYTQNHRYVAPAHQLVQHLMRRNMSKGDFTETDDEVVVRGSVQLSQSEIDETIKYYEQHSVYCQPIHESCVESGVATIECRFKKQC</sequence>
<accession>A0A3G5A475</accession>
<proteinExistence type="predicted"/>